<accession>D1B7P8</accession>
<dbReference type="PROSITE" id="PS51274">
    <property type="entry name" value="GATASE_COBBQ"/>
    <property type="match status" value="2"/>
</dbReference>
<dbReference type="RefSeq" id="WP_012868817.1">
    <property type="nucleotide sequence ID" value="NC_013522.1"/>
</dbReference>
<evidence type="ECO:0000256" key="6">
    <source>
        <dbReference type="ARBA" id="ARBA00022840"/>
    </source>
</evidence>
<name>D1B7P8_THEAS</name>
<comment type="function">
    <text evidence="9">Catalyzes amidations at positions B, D, E, and G on adenosylcobyrinic A,C-diamide. NH(2) groups are provided by glutamine, and one molecule of ATP is hydrogenolyzed for each amidation.</text>
</comment>
<dbReference type="GO" id="GO:0042242">
    <property type="term" value="F:cobyrinic acid a,c-diamide synthase activity"/>
    <property type="evidence" value="ECO:0007669"/>
    <property type="project" value="InterPro"/>
</dbReference>
<dbReference type="InterPro" id="IPR004459">
    <property type="entry name" value="CobQ_synth"/>
</dbReference>
<dbReference type="EnsemblBacteria" id="ACZ18301">
    <property type="protein sequence ID" value="ACZ18301"/>
    <property type="gene ID" value="Taci_0061"/>
</dbReference>
<dbReference type="CDD" id="cd03130">
    <property type="entry name" value="GATase1_CobB"/>
    <property type="match status" value="1"/>
</dbReference>
<keyword evidence="6" id="KW-0067">ATP-binding</keyword>
<evidence type="ECO:0000259" key="11">
    <source>
        <dbReference type="Pfam" id="PF07685"/>
    </source>
</evidence>
<dbReference type="Pfam" id="PF01656">
    <property type="entry name" value="CbiA"/>
    <property type="match status" value="2"/>
</dbReference>
<keyword evidence="8 9" id="KW-0315">Glutamine amidotransferase</keyword>
<feature type="active site" description="Nucleophile" evidence="9">
    <location>
        <position position="786"/>
    </location>
</feature>
<reference evidence="12 13" key="1">
    <citation type="journal article" date="2009" name="Stand. Genomic Sci.">
        <title>Complete genome sequence of Thermanaerovibrio acidaminovorans type strain (Su883).</title>
        <authorList>
            <person name="Chovatia M."/>
            <person name="Sikorski J."/>
            <person name="Schroder M."/>
            <person name="Lapidus A."/>
            <person name="Nolan M."/>
            <person name="Tice H."/>
            <person name="Glavina Del Rio T."/>
            <person name="Copeland A."/>
            <person name="Cheng J.F."/>
            <person name="Lucas S."/>
            <person name="Chen F."/>
            <person name="Bruce D."/>
            <person name="Goodwin L."/>
            <person name="Pitluck S."/>
            <person name="Ivanova N."/>
            <person name="Mavromatis K."/>
            <person name="Ovchinnikova G."/>
            <person name="Pati A."/>
            <person name="Chen A."/>
            <person name="Palaniappan K."/>
            <person name="Land M."/>
            <person name="Hauser L."/>
            <person name="Chang Y.J."/>
            <person name="Jeffries C.D."/>
            <person name="Chain P."/>
            <person name="Saunders E."/>
            <person name="Detter J.C."/>
            <person name="Brettin T."/>
            <person name="Rohde M."/>
            <person name="Goker M."/>
            <person name="Spring S."/>
            <person name="Bristow J."/>
            <person name="Markowitz V."/>
            <person name="Hugenholtz P."/>
            <person name="Kyrpides N.C."/>
            <person name="Klenk H.P."/>
            <person name="Eisen J.A."/>
        </authorList>
    </citation>
    <scope>NUCLEOTIDE SEQUENCE [LARGE SCALE GENOMIC DNA]</scope>
    <source>
        <strain evidence="13">ATCC 49978 / DSM 6589 / Su883</strain>
    </source>
</reference>
<dbReference type="NCBIfam" id="TIGR00313">
    <property type="entry name" value="cobQ"/>
    <property type="match status" value="1"/>
</dbReference>
<comment type="similarity">
    <text evidence="9">Belongs to the CobB/CobQ family. CobQ subfamily.</text>
</comment>
<dbReference type="HAMAP" id="MF_00028">
    <property type="entry name" value="CobQ"/>
    <property type="match status" value="1"/>
</dbReference>
<evidence type="ECO:0000256" key="1">
    <source>
        <dbReference type="ARBA" id="ARBA00001946"/>
    </source>
</evidence>
<dbReference type="CDD" id="cd01750">
    <property type="entry name" value="GATase1_CobQ"/>
    <property type="match status" value="1"/>
</dbReference>
<dbReference type="OrthoDB" id="9808302at2"/>
<dbReference type="InterPro" id="IPR011698">
    <property type="entry name" value="GATase_3"/>
</dbReference>
<evidence type="ECO:0000256" key="4">
    <source>
        <dbReference type="ARBA" id="ARBA00022598"/>
    </source>
</evidence>
<dbReference type="InterPro" id="IPR027417">
    <property type="entry name" value="P-loop_NTPase"/>
</dbReference>
<dbReference type="STRING" id="525903.Taci_0061"/>
<feature type="active site" evidence="9">
    <location>
        <position position="889"/>
    </location>
</feature>
<dbReference type="PATRIC" id="fig|525903.6.peg.64"/>
<evidence type="ECO:0000256" key="3">
    <source>
        <dbReference type="ARBA" id="ARBA00022573"/>
    </source>
</evidence>
<dbReference type="AlphaFoldDB" id="D1B7P8"/>
<dbReference type="NCBIfam" id="NF001989">
    <property type="entry name" value="PRK00784.1"/>
    <property type="match status" value="1"/>
</dbReference>
<keyword evidence="13" id="KW-1185">Reference proteome</keyword>
<gene>
    <name evidence="9" type="primary">cobQ</name>
    <name evidence="12" type="ordered locus">Taci_0061</name>
</gene>
<dbReference type="InterPro" id="IPR029062">
    <property type="entry name" value="Class_I_gatase-like"/>
</dbReference>
<dbReference type="SUPFAM" id="SSF52317">
    <property type="entry name" value="Class I glutamine amidotransferase-like"/>
    <property type="match status" value="2"/>
</dbReference>
<feature type="domain" description="CobQ/CobB/MinD/ParA nucleotide binding" evidence="10">
    <location>
        <begin position="5"/>
        <end position="179"/>
    </location>
</feature>
<evidence type="ECO:0000259" key="10">
    <source>
        <dbReference type="Pfam" id="PF01656"/>
    </source>
</evidence>
<dbReference type="SUPFAM" id="SSF52540">
    <property type="entry name" value="P-loop containing nucleoside triphosphate hydrolases"/>
    <property type="match status" value="2"/>
</dbReference>
<proteinExistence type="inferred from homology"/>
<dbReference type="eggNOG" id="COG1797">
    <property type="taxonomic scope" value="Bacteria"/>
</dbReference>
<dbReference type="Pfam" id="PF07685">
    <property type="entry name" value="GATase_3"/>
    <property type="match status" value="2"/>
</dbReference>
<dbReference type="UniPathway" id="UPA00148"/>
<evidence type="ECO:0000256" key="8">
    <source>
        <dbReference type="ARBA" id="ARBA00022962"/>
    </source>
</evidence>
<dbReference type="NCBIfam" id="TIGR00379">
    <property type="entry name" value="cobB"/>
    <property type="match status" value="1"/>
</dbReference>
<evidence type="ECO:0000313" key="12">
    <source>
        <dbReference type="EMBL" id="ACZ18301.1"/>
    </source>
</evidence>
<evidence type="ECO:0000313" key="13">
    <source>
        <dbReference type="Proteomes" id="UP000002030"/>
    </source>
</evidence>
<feature type="domain" description="CobB/CobQ-like glutamine amidotransferase" evidence="11">
    <location>
        <begin position="708"/>
        <end position="894"/>
    </location>
</feature>
<keyword evidence="3 9" id="KW-0169">Cobalamin biosynthesis</keyword>
<comment type="pathway">
    <text evidence="2 9">Cofactor biosynthesis; adenosylcobalamin biosynthesis.</text>
</comment>
<evidence type="ECO:0000256" key="9">
    <source>
        <dbReference type="HAMAP-Rule" id="MF_00028"/>
    </source>
</evidence>
<dbReference type="Proteomes" id="UP000002030">
    <property type="component" value="Chromosome"/>
</dbReference>
<dbReference type="KEGG" id="tai:Taci_0061"/>
<dbReference type="GO" id="GO:0005524">
    <property type="term" value="F:ATP binding"/>
    <property type="evidence" value="ECO:0007669"/>
    <property type="project" value="UniProtKB-KW"/>
</dbReference>
<feature type="domain" description="CobQ/CobB/MinD/ParA nucleotide binding" evidence="10">
    <location>
        <begin position="464"/>
        <end position="693"/>
    </location>
</feature>
<dbReference type="InterPro" id="IPR002586">
    <property type="entry name" value="CobQ/CobB/MinD/ParA_Nub-bd_dom"/>
</dbReference>
<dbReference type="eggNOG" id="COG1492">
    <property type="taxonomic scope" value="Bacteria"/>
</dbReference>
<dbReference type="NCBIfam" id="NF002204">
    <property type="entry name" value="PRK01077.1"/>
    <property type="match status" value="1"/>
</dbReference>
<sequence>MARGLIIAAPGSSSGKTTACAALARALSARGLRVQTFKVGPDYIDPSYLSAASGLECWNLDGFLTPGLVRWSYRTASEGADLCLVEGVMGLYDGLGPQGFHSTARTAGELGLPVVLLLDCRSASPTLAAQAWGLVNLPGAPEVAGIVLNGVSGPMGELLAASMESLHLPPVLGCIPRVEGGIPSRHLGLVQAFEDPNLTGSIDRLASAVPGELLDGLIRIAREALPPQRLPDLPVGEEVPVALARDEAFSFTYRSGRWALEEMGAHLVEFSPLRESIPEGVRGVILPGGYPEEHMDRLALSPFMESLREAHRRGIPIYAECGGLMVLGRSIRDHLGRSAPMAGLLKLDFAMGNRLSRFGYVTARFDADCLVGRRGERIFGHEFHYSEPYGEEEPLMEVSKASSGRGWRCGYGGRDLFGSYVHLDPLGCPMPFRRFLDRCLASRPLEGGPRAIPGASARREGRALMVMGATSDAGKSFLVTGLCRLFARRGLRVNPFKAQNMALNAYSTPRGELGTAQAVQAEAAMVEPDPIHNPILLKPLGDSVSQVILRGRVYAEASARDYHRHMAKDLFFEAASALRELKASSDLVIMEGAGSPAEMNLYAQDLVNVRMAKFAQAPGILVADIERGGVFASLLGTLQLIPRCDRSVIRALVVNRFRGDPSLFDQGVIFLKEMSRLPVLGVLPLREDLSIPAEDSLNRRDFGSGEVRVAVVALPRMSNFTDFDALGEDRCRVTFAGHPSEIRGAHLVVIPGTKTTLEDLRWLKARGFPRAILEELGRGALVWGICGGYQMLGLSISDPLGVEGGGEEAGLGLLPVRTVFEGSKVLGPARARVMGGHWLDRIAGAFVEGYEIHAGRTILEDGMAPLILDGGIPDGAFGMDGRVFGAYLHGLADDPLFRRALLNHVRSLWGLESLRGEAMSGRAMRDRRYDRLADFLEERLDVGKIEEMVFGGQA</sequence>
<evidence type="ECO:0000256" key="7">
    <source>
        <dbReference type="ARBA" id="ARBA00022842"/>
    </source>
</evidence>
<dbReference type="GO" id="GO:0015420">
    <property type="term" value="F:ABC-type vitamin B12 transporter activity"/>
    <property type="evidence" value="ECO:0007669"/>
    <property type="project" value="UniProtKB-UniRule"/>
</dbReference>
<keyword evidence="7" id="KW-0460">Magnesium</keyword>
<protein>
    <recommendedName>
        <fullName evidence="9">Cobyric acid synthase</fullName>
    </recommendedName>
</protein>
<dbReference type="Gene3D" id="3.40.50.300">
    <property type="entry name" value="P-loop containing nucleotide triphosphate hydrolases"/>
    <property type="match status" value="3"/>
</dbReference>
<comment type="cofactor">
    <cofactor evidence="1">
        <name>Mg(2+)</name>
        <dbReference type="ChEBI" id="CHEBI:18420"/>
    </cofactor>
</comment>
<dbReference type="PANTHER" id="PTHR21343">
    <property type="entry name" value="DETHIOBIOTIN SYNTHETASE"/>
    <property type="match status" value="1"/>
</dbReference>
<dbReference type="GO" id="GO:0009236">
    <property type="term" value="P:cobalamin biosynthetic process"/>
    <property type="evidence" value="ECO:0007669"/>
    <property type="project" value="UniProtKB-UniRule"/>
</dbReference>
<dbReference type="Gene3D" id="3.40.50.880">
    <property type="match status" value="2"/>
</dbReference>
<evidence type="ECO:0000256" key="2">
    <source>
        <dbReference type="ARBA" id="ARBA00004953"/>
    </source>
</evidence>
<keyword evidence="5" id="KW-0547">Nucleotide-binding</keyword>
<dbReference type="HOGENOM" id="CLU_012832_0_0_0"/>
<dbReference type="PANTHER" id="PTHR21343:SF1">
    <property type="entry name" value="COBYRIC ACID SYNTHASE"/>
    <property type="match status" value="1"/>
</dbReference>
<evidence type="ECO:0000256" key="5">
    <source>
        <dbReference type="ARBA" id="ARBA00022741"/>
    </source>
</evidence>
<dbReference type="InterPro" id="IPR004484">
    <property type="entry name" value="CbiA/CobB_synth"/>
</dbReference>
<organism evidence="12 13">
    <name type="scientific">Thermanaerovibrio acidaminovorans (strain ATCC 49978 / DSM 6589 / Su883)</name>
    <name type="common">Selenomonas acidaminovorans</name>
    <dbReference type="NCBI Taxonomy" id="525903"/>
    <lineage>
        <taxon>Bacteria</taxon>
        <taxon>Thermotogati</taxon>
        <taxon>Synergistota</taxon>
        <taxon>Synergistia</taxon>
        <taxon>Synergistales</taxon>
        <taxon>Synergistaceae</taxon>
        <taxon>Thermanaerovibrio</taxon>
    </lineage>
</organism>
<feature type="domain" description="CobB/CobQ-like glutamine amidotransferase" evidence="11">
    <location>
        <begin position="241"/>
        <end position="423"/>
    </location>
</feature>
<keyword evidence="4" id="KW-0436">Ligase</keyword>
<dbReference type="InterPro" id="IPR033949">
    <property type="entry name" value="CobQ_GATase1"/>
</dbReference>
<dbReference type="EMBL" id="CP001818">
    <property type="protein sequence ID" value="ACZ18301.1"/>
    <property type="molecule type" value="Genomic_DNA"/>
</dbReference>